<dbReference type="EMBL" id="LR797021">
    <property type="protein sequence ID" value="CAB4181811.1"/>
    <property type="molecule type" value="Genomic_DNA"/>
</dbReference>
<dbReference type="EMBL" id="LR797369">
    <property type="protein sequence ID" value="CAB4210553.1"/>
    <property type="molecule type" value="Genomic_DNA"/>
</dbReference>
<accession>A0A6J5R8N3</accession>
<dbReference type="GO" id="GO:0019083">
    <property type="term" value="P:viral transcription"/>
    <property type="evidence" value="ECO:0007669"/>
    <property type="project" value="UniProtKB-UniRule"/>
</dbReference>
<dbReference type="Pfam" id="PF09116">
    <property type="entry name" value="gp45-slide_C"/>
    <property type="match status" value="1"/>
</dbReference>
<evidence type="ECO:0000313" key="3">
    <source>
        <dbReference type="EMBL" id="CAB4170638.1"/>
    </source>
</evidence>
<dbReference type="InterPro" id="IPR046938">
    <property type="entry name" value="DNA_clamp_sf"/>
</dbReference>
<gene>
    <name evidence="5" type="ORF">UFOVP1065_61</name>
    <name evidence="6" type="ORF">UFOVP1198_30</name>
    <name evidence="7" type="ORF">UFOVP1418_22</name>
    <name evidence="9" type="ORF">UFOVP1524_128</name>
    <name evidence="8" type="ORF">UFOVP1651_128</name>
    <name evidence="3" type="ORF">UFOVP908_106</name>
    <name evidence="4" type="ORF">UFOVP990_30</name>
</gene>
<feature type="domain" description="Sliding clamp C-terminal" evidence="2">
    <location>
        <begin position="117"/>
        <end position="216"/>
    </location>
</feature>
<dbReference type="EMBL" id="LR797518">
    <property type="protein sequence ID" value="CAB4222726.1"/>
    <property type="molecule type" value="Genomic_DNA"/>
</dbReference>
<dbReference type="EMBL" id="LR797157">
    <property type="protein sequence ID" value="CAB4190058.1"/>
    <property type="molecule type" value="Genomic_DNA"/>
</dbReference>
<comment type="similarity">
    <text evidence="1">Belongs to the Tevenvirinae sliding clamp family.</text>
</comment>
<evidence type="ECO:0000313" key="9">
    <source>
        <dbReference type="EMBL" id="CAB5227750.1"/>
    </source>
</evidence>
<dbReference type="SUPFAM" id="SSF55979">
    <property type="entry name" value="DNA clamp"/>
    <property type="match status" value="2"/>
</dbReference>
<comment type="function">
    <text evidence="1">Sliding clamp that encircles the genomic DNA and links the DNA polymerase to the template to control the processivity of DNA synthesis. Responsible for tethering the catalytic subunit of DNA polymerase to DNA during high-speed replication. Interaction with the sliding-clamp-loader opens the sliding clamp so that it can be loaded around the DNA template. During transcription, encircles the DNA and tethers host RNA polymerase (RNAP) to it.</text>
</comment>
<organism evidence="6">
    <name type="scientific">uncultured Caudovirales phage</name>
    <dbReference type="NCBI Taxonomy" id="2100421"/>
    <lineage>
        <taxon>Viruses</taxon>
        <taxon>Duplodnaviria</taxon>
        <taxon>Heunggongvirae</taxon>
        <taxon>Uroviricota</taxon>
        <taxon>Caudoviricetes</taxon>
        <taxon>Peduoviridae</taxon>
        <taxon>Maltschvirus</taxon>
        <taxon>Maltschvirus maltsch</taxon>
    </lineage>
</organism>
<dbReference type="EMBL" id="LR796945">
    <property type="protein sequence ID" value="CAB4176399.1"/>
    <property type="molecule type" value="Genomic_DNA"/>
</dbReference>
<evidence type="ECO:0000256" key="1">
    <source>
        <dbReference type="HAMAP-Rule" id="MF_04161"/>
    </source>
</evidence>
<dbReference type="HAMAP" id="MF_04161">
    <property type="entry name" value="Sliding_clamp_T4"/>
    <property type="match status" value="1"/>
</dbReference>
<evidence type="ECO:0000313" key="4">
    <source>
        <dbReference type="EMBL" id="CAB4176399.1"/>
    </source>
</evidence>
<evidence type="ECO:0000313" key="7">
    <source>
        <dbReference type="EMBL" id="CAB4210553.1"/>
    </source>
</evidence>
<evidence type="ECO:0000313" key="5">
    <source>
        <dbReference type="EMBL" id="CAB4181811.1"/>
    </source>
</evidence>
<dbReference type="InterPro" id="IPR015200">
    <property type="entry name" value="Sliding_clamp_C"/>
</dbReference>
<proteinExistence type="inferred from homology"/>
<dbReference type="Gene3D" id="3.70.10.10">
    <property type="match status" value="1"/>
</dbReference>
<comment type="subunit">
    <text evidence="1">Homotrimer. Interacts with the viral DNA polymerase; this interaction constitutes the polymerase holoenzyme. Interacts with the sliding-clamp-loader; this interaction allows the sliding-clamp-loader to open the sliding clamp. Interacts with the viral DNA ligase. Part of the replicase complex that includes the DNA polymerase, the polymerase clamp, the clamp loader complex, the single-stranded DNA binding protein, the primase, the helicase and the helicase assembly factor. Interacts with the viral RNA polymerase (RNAP). Part of the transcription activation complex containing host RNAP, the viral RNA polymerase sigma-like factor, the late transcription coactivator, and the sliding clamp.</text>
</comment>
<dbReference type="InterPro" id="IPR046389">
    <property type="entry name" value="Sliding_clamp_T4"/>
</dbReference>
<evidence type="ECO:0000313" key="8">
    <source>
        <dbReference type="EMBL" id="CAB4222726.1"/>
    </source>
</evidence>
<sequence length="218" mass="24190">MKMNERTLTVLKNFASINSGVVLRPGLVQKTVSPESTILVEAHLEDDFTETFGIYDLNQFLGNVTTLNSPELSFTSQSVIMKDADLELNFYSASPNLIISPPEGKDLVMKDADVSFNLTYATLQKLLRLASMNDLSNLSIIGKNGGIYLQAHESKNDTSNFASSKIADHDGADFSVMFKTENLKLIPDDYKVEIKIGGFTCWTNKNATLKYFIALEKK</sequence>
<keyword evidence="1" id="KW-1195">Viral transcription</keyword>
<evidence type="ECO:0000259" key="2">
    <source>
        <dbReference type="Pfam" id="PF09116"/>
    </source>
</evidence>
<protein>
    <recommendedName>
        <fullName evidence="1">Sliding clamp</fullName>
    </recommendedName>
    <alternativeName>
        <fullName evidence="1">DNA polymerase accessory protein Gp45</fullName>
    </alternativeName>
    <alternativeName>
        <fullName evidence="1">DNA polymerase clamp</fullName>
    </alternativeName>
</protein>
<evidence type="ECO:0000313" key="6">
    <source>
        <dbReference type="EMBL" id="CAB4190058.1"/>
    </source>
</evidence>
<keyword evidence="1" id="KW-0235">DNA replication</keyword>
<reference evidence="6" key="1">
    <citation type="submission" date="2020-05" db="EMBL/GenBank/DDBJ databases">
        <authorList>
            <person name="Chiriac C."/>
            <person name="Salcher M."/>
            <person name="Ghai R."/>
            <person name="Kavagutti S V."/>
        </authorList>
    </citation>
    <scope>NUCLEOTIDE SEQUENCE</scope>
</reference>
<dbReference type="GO" id="GO:0006260">
    <property type="term" value="P:DNA replication"/>
    <property type="evidence" value="ECO:0007669"/>
    <property type="project" value="UniProtKB-KW"/>
</dbReference>
<dbReference type="EMBL" id="LR796860">
    <property type="protein sequence ID" value="CAB4170638.1"/>
    <property type="molecule type" value="Genomic_DNA"/>
</dbReference>
<dbReference type="GO" id="GO:0039693">
    <property type="term" value="P:viral DNA genome replication"/>
    <property type="evidence" value="ECO:0007669"/>
    <property type="project" value="UniProtKB-UniRule"/>
</dbReference>
<keyword evidence="1" id="KW-1194">Viral DNA replication</keyword>
<dbReference type="GO" id="GO:0030337">
    <property type="term" value="F:DNA polymerase processivity factor activity"/>
    <property type="evidence" value="ECO:0007669"/>
    <property type="project" value="UniProtKB-UniRule"/>
</dbReference>
<dbReference type="EMBL" id="LR798378">
    <property type="protein sequence ID" value="CAB5227750.1"/>
    <property type="molecule type" value="Genomic_DNA"/>
</dbReference>
<name>A0A6J5R8N3_9CAUD</name>